<comment type="caution">
    <text evidence="1">The sequence shown here is derived from an EMBL/GenBank/DDBJ whole genome shotgun (WGS) entry which is preliminary data.</text>
</comment>
<organism evidence="1 2">
    <name type="scientific">Hyalangium minutum</name>
    <dbReference type="NCBI Taxonomy" id="394096"/>
    <lineage>
        <taxon>Bacteria</taxon>
        <taxon>Pseudomonadati</taxon>
        <taxon>Myxococcota</taxon>
        <taxon>Myxococcia</taxon>
        <taxon>Myxococcales</taxon>
        <taxon>Cystobacterineae</taxon>
        <taxon>Archangiaceae</taxon>
        <taxon>Hyalangium</taxon>
    </lineage>
</organism>
<keyword evidence="2" id="KW-1185">Reference proteome</keyword>
<dbReference type="AlphaFoldDB" id="A0A085WVM9"/>
<evidence type="ECO:0000313" key="1">
    <source>
        <dbReference type="EMBL" id="KFE71742.1"/>
    </source>
</evidence>
<proteinExistence type="predicted"/>
<evidence type="ECO:0000313" key="2">
    <source>
        <dbReference type="Proteomes" id="UP000028725"/>
    </source>
</evidence>
<dbReference type="RefSeq" id="WP_044180419.1">
    <property type="nucleotide sequence ID" value="NZ_JMCB01000001.1"/>
</dbReference>
<protein>
    <submittedName>
        <fullName evidence="1">Uncharacterized protein</fullName>
    </submittedName>
</protein>
<accession>A0A085WVM9</accession>
<dbReference type="Proteomes" id="UP000028725">
    <property type="component" value="Unassembled WGS sequence"/>
</dbReference>
<dbReference type="EMBL" id="JMCB01000001">
    <property type="protein sequence ID" value="KFE71742.1"/>
    <property type="molecule type" value="Genomic_DNA"/>
</dbReference>
<name>A0A085WVM9_9BACT</name>
<gene>
    <name evidence="1" type="ORF">DB31_0003</name>
</gene>
<reference evidence="1 2" key="1">
    <citation type="submission" date="2014-04" db="EMBL/GenBank/DDBJ databases">
        <title>Genome assembly of Hyalangium minutum DSM 14724.</title>
        <authorList>
            <person name="Sharma G."/>
            <person name="Subramanian S."/>
        </authorList>
    </citation>
    <scope>NUCLEOTIDE SEQUENCE [LARGE SCALE GENOMIC DNA]</scope>
    <source>
        <strain evidence="1 2">DSM 14724</strain>
    </source>
</reference>
<sequence length="271" mass="30966">MFELPKGMSDFRARDRGQEYVQHGVAFLRQNALEVTAQAPLGARVQSKQLLSLLQAKHNDQDHEIYNLTSAQEVRGMKVMTTERGVHSVTAATGQDAPALTAYYLPWDTNKSYSMTLGDRANFFFTAPMNGCAFFATGERTTPTVYHSNYYLDPEQHALKDTVRYQRRSTFYARFQQMIKKGTTQALLPEFYLAPNGVKSSTTSVFGFRDRNNGQWSFSYHVVFVANEPYANTNAQVVVQHTNKPYFMTGPLWPVMQQPKWRTLMGHYLWG</sequence>